<proteinExistence type="predicted"/>
<evidence type="ECO:0000313" key="1">
    <source>
        <dbReference type="EMBL" id="MFC7294145.1"/>
    </source>
</evidence>
<protein>
    <submittedName>
        <fullName evidence="1">LamG-like jellyroll fold domain-containing protein</fullName>
    </submittedName>
</protein>
<reference evidence="2" key="1">
    <citation type="journal article" date="2019" name="Int. J. Syst. Evol. Microbiol.">
        <title>The Global Catalogue of Microorganisms (GCM) 10K type strain sequencing project: providing services to taxonomists for standard genome sequencing and annotation.</title>
        <authorList>
            <consortium name="The Broad Institute Genomics Platform"/>
            <consortium name="The Broad Institute Genome Sequencing Center for Infectious Disease"/>
            <person name="Wu L."/>
            <person name="Ma J."/>
        </authorList>
    </citation>
    <scope>NUCLEOTIDE SEQUENCE [LARGE SCALE GENOMIC DNA]</scope>
    <source>
        <strain evidence="2">CCUG 60559</strain>
    </source>
</reference>
<dbReference type="PROSITE" id="PS51257">
    <property type="entry name" value="PROKAR_LIPOPROTEIN"/>
    <property type="match status" value="1"/>
</dbReference>
<gene>
    <name evidence="1" type="ORF">ACFQQA_05355</name>
</gene>
<dbReference type="SUPFAM" id="SSF49899">
    <property type="entry name" value="Concanavalin A-like lectins/glucanases"/>
    <property type="match status" value="1"/>
</dbReference>
<comment type="caution">
    <text evidence="1">The sequence shown here is derived from an EMBL/GenBank/DDBJ whole genome shotgun (WGS) entry which is preliminary data.</text>
</comment>
<accession>A0ABW2ISE2</accession>
<organism evidence="1 2">
    <name type="scientific">Marinobacter aromaticivorans</name>
    <dbReference type="NCBI Taxonomy" id="1494078"/>
    <lineage>
        <taxon>Bacteria</taxon>
        <taxon>Pseudomonadati</taxon>
        <taxon>Pseudomonadota</taxon>
        <taxon>Gammaproteobacteria</taxon>
        <taxon>Pseudomonadales</taxon>
        <taxon>Marinobacteraceae</taxon>
        <taxon>Marinobacter</taxon>
    </lineage>
</organism>
<dbReference type="RefSeq" id="WP_100687913.1">
    <property type="nucleotide sequence ID" value="NZ_JBHTBD010000001.1"/>
</dbReference>
<evidence type="ECO:0000313" key="2">
    <source>
        <dbReference type="Proteomes" id="UP001596506"/>
    </source>
</evidence>
<name>A0ABW2ISE2_9GAMM</name>
<dbReference type="Pfam" id="PF13385">
    <property type="entry name" value="Laminin_G_3"/>
    <property type="match status" value="1"/>
</dbReference>
<dbReference type="Gene3D" id="2.60.120.200">
    <property type="match status" value="1"/>
</dbReference>
<dbReference type="Proteomes" id="UP001596506">
    <property type="component" value="Unassembled WGS sequence"/>
</dbReference>
<sequence length="833" mass="88987">MTTIIRQQTTGLRSLATITILAMAALVLSGCGGESTEALPNTTPGSGTISYSGPAPASDDVQNFKLNVWDNLVQDNRCGSCHGTGGQSPTFVDGQNVNTAYAQANTVVNLADPSQSAMVTKVAGGHNCWTTSDAVCADILTTYISNWAGGSANSVKTIELRAPAIKNPGNTVILPSDPSDFASTVYPALTQYCSECHADSGQTPYIASSNLETAYEQSKSRINLNNPANSRLVERLRFDAHNCWTSDCESSAAYMETKILELSALQTLQPVDPSLVTSKALVLESDGLLANSGGRFEDNIIALYEFKAGEGQIAYDTSGVSTPLDLTLSGNVDWVLGWGINIGPEVKPETGPVIPAGKAQGSTTSSSKLHALLTDSGEYAIEAWVAPGNITQEDARIITYSGSATARNLTLSQTLQRYEVLHRSTTSDENTPFATQDGDKLLQATLQHVVVNYSPGTGRQIFINGKHSGDLDPDDAGLLSEWDDSFALVLGNETDGRSPWQGAIRMVAFHNRALTPEQVKTNYDVGVGQKFYLLFGVSHLIDVPESFIAFDVSVFDNYSYRFTEPFFISLDANAEPSNIKLEGMRLGINGKEATVGQAWANLDVTLDSATYEPGKGQPVSRLGTIIALENGPGSDEFFLTFDRLGSSTFSRSQPPVPGTVAPPVLERSPDIGLKTFDEINESMARMTGIQKTQESVAQTFATVKQQLPTVENISGFLSSHQMAVTQMAIQYCSVLVDDEQARANFFPGFDFSEPAATAFDHSGKSLITGPLLARFVGENLSTQPAASDIQAELVSLIDKLTPCSGENNCQNRTETIVKASCAAVLGSATTLVQ</sequence>
<keyword evidence="2" id="KW-1185">Reference proteome</keyword>
<dbReference type="InterPro" id="IPR013320">
    <property type="entry name" value="ConA-like_dom_sf"/>
</dbReference>
<dbReference type="EMBL" id="JBHTBD010000001">
    <property type="protein sequence ID" value="MFC7294145.1"/>
    <property type="molecule type" value="Genomic_DNA"/>
</dbReference>